<evidence type="ECO:0000256" key="5">
    <source>
        <dbReference type="ARBA" id="ARBA00022617"/>
    </source>
</evidence>
<dbReference type="InterPro" id="IPR002585">
    <property type="entry name" value="Cyt-d_ubiquinol_oxidase_su_1"/>
</dbReference>
<keyword evidence="4 12" id="KW-1003">Cell membrane</keyword>
<gene>
    <name evidence="13" type="primary">ythA</name>
    <name evidence="13" type="ORF">HG15A2_06950</name>
</gene>
<name>A0A517MRC8_9BACT</name>
<dbReference type="EMBL" id="CP036263">
    <property type="protein sequence ID" value="QDS97434.1"/>
    <property type="molecule type" value="Genomic_DNA"/>
</dbReference>
<feature type="transmembrane region" description="Helical" evidence="12">
    <location>
        <begin position="226"/>
        <end position="245"/>
    </location>
</feature>
<dbReference type="AlphaFoldDB" id="A0A517MRC8"/>
<proteinExistence type="inferred from homology"/>
<feature type="transmembrane region" description="Helical" evidence="12">
    <location>
        <begin position="100"/>
        <end position="127"/>
    </location>
</feature>
<feature type="transmembrane region" description="Helical" evidence="12">
    <location>
        <begin position="193"/>
        <end position="214"/>
    </location>
</feature>
<organism evidence="13 14">
    <name type="scientific">Adhaeretor mobilis</name>
    <dbReference type="NCBI Taxonomy" id="1930276"/>
    <lineage>
        <taxon>Bacteria</taxon>
        <taxon>Pseudomonadati</taxon>
        <taxon>Planctomycetota</taxon>
        <taxon>Planctomycetia</taxon>
        <taxon>Pirellulales</taxon>
        <taxon>Lacipirellulaceae</taxon>
        <taxon>Adhaeretor</taxon>
    </lineage>
</organism>
<keyword evidence="13" id="KW-0560">Oxidoreductase</keyword>
<evidence type="ECO:0000256" key="12">
    <source>
        <dbReference type="PIRNR" id="PIRNR006446"/>
    </source>
</evidence>
<dbReference type="KEGG" id="amob:HG15A2_06950"/>
<dbReference type="Pfam" id="PF01654">
    <property type="entry name" value="Cyt_bd_oxida_I"/>
    <property type="match status" value="1"/>
</dbReference>
<evidence type="ECO:0000256" key="4">
    <source>
        <dbReference type="ARBA" id="ARBA00022475"/>
    </source>
</evidence>
<dbReference type="PANTHER" id="PTHR30365:SF14">
    <property type="entry name" value="CYTOCHROME BD MENAQUINOL OXIDASE SUBUNIT I-RELATED"/>
    <property type="match status" value="1"/>
</dbReference>
<evidence type="ECO:0000256" key="10">
    <source>
        <dbReference type="ARBA" id="ARBA00023004"/>
    </source>
</evidence>
<evidence type="ECO:0000256" key="3">
    <source>
        <dbReference type="ARBA" id="ARBA00022448"/>
    </source>
</evidence>
<dbReference type="GO" id="GO:0046872">
    <property type="term" value="F:metal ion binding"/>
    <property type="evidence" value="ECO:0007669"/>
    <property type="project" value="UniProtKB-UniRule"/>
</dbReference>
<keyword evidence="5 12" id="KW-0349">Heme</keyword>
<keyword evidence="8 12" id="KW-0249">Electron transport</keyword>
<dbReference type="GO" id="GO:0070069">
    <property type="term" value="C:cytochrome complex"/>
    <property type="evidence" value="ECO:0007669"/>
    <property type="project" value="UniProtKB-UniRule"/>
</dbReference>
<keyword evidence="10 12" id="KW-0408">Iron</keyword>
<evidence type="ECO:0000256" key="7">
    <source>
        <dbReference type="ARBA" id="ARBA00022723"/>
    </source>
</evidence>
<evidence type="ECO:0000313" key="14">
    <source>
        <dbReference type="Proteomes" id="UP000319852"/>
    </source>
</evidence>
<dbReference type="GO" id="GO:0019646">
    <property type="term" value="P:aerobic electron transport chain"/>
    <property type="evidence" value="ECO:0007669"/>
    <property type="project" value="InterPro"/>
</dbReference>
<feature type="transmembrane region" description="Helical" evidence="12">
    <location>
        <begin position="71"/>
        <end position="94"/>
    </location>
</feature>
<protein>
    <submittedName>
        <fullName evidence="13">Cytochrome bd menaquinol oxidase subunit I</fullName>
        <ecNumber evidence="13">1.10.3.-</ecNumber>
    </submittedName>
</protein>
<sequence>MVAVTMELSLAVAADNLRPARLQMAFTLGFHIILACLGVGLPLLMLAAEWRYLKTGDLLWKTLARRWSKAFAVMFAIGAVTGTVLSFELGLLWPEFMGRWGAVIGLPFTMEGFAFFVEAIFAGIYLYGWDRLPKRVHWLTGWPVAISGFFSAFFVVTANSWMNAPAGFRLVEDKIIDVDPFAAMFNVATGAQVTHMIVAAYLVTGFSVASFYAVQLLKRVSAYDRRAFTLSLLLALPLVPVQMIVGDWSAKVVAKSQPVKLAAMEGIFDTTTRAPLHIGGIPNEKTKTTDFAIAIPGALSWMAYGDIDAEVTGLNDFPAEDIPPVAVVHIAFQIMVSIGGFMMLVALWCLVVFIKKRRWPESKAFLGTVVLLGPLSVIALEAGWVVTEVGRQPWIVQGYMRVSEAVTQAPGVWNVFYLTLAIYSVIGVATVSILRQLAKVPVVETSDGA</sequence>
<evidence type="ECO:0000256" key="9">
    <source>
        <dbReference type="ARBA" id="ARBA00022989"/>
    </source>
</evidence>
<evidence type="ECO:0000256" key="8">
    <source>
        <dbReference type="ARBA" id="ARBA00022982"/>
    </source>
</evidence>
<dbReference type="GO" id="GO:0020037">
    <property type="term" value="F:heme binding"/>
    <property type="evidence" value="ECO:0007669"/>
    <property type="project" value="TreeGrafter"/>
</dbReference>
<feature type="transmembrane region" description="Helical" evidence="12">
    <location>
        <begin position="415"/>
        <end position="434"/>
    </location>
</feature>
<accession>A0A517MRC8</accession>
<dbReference type="GO" id="GO:0005886">
    <property type="term" value="C:plasma membrane"/>
    <property type="evidence" value="ECO:0007669"/>
    <property type="project" value="UniProtKB-SubCell"/>
</dbReference>
<keyword evidence="7 12" id="KW-0479">Metal-binding</keyword>
<dbReference type="Proteomes" id="UP000319852">
    <property type="component" value="Chromosome"/>
</dbReference>
<comment type="similarity">
    <text evidence="2 12">Belongs to the cytochrome ubiquinol oxidase subunit 1 family.</text>
</comment>
<keyword evidence="11 12" id="KW-0472">Membrane</keyword>
<evidence type="ECO:0000256" key="2">
    <source>
        <dbReference type="ARBA" id="ARBA00009819"/>
    </source>
</evidence>
<feature type="transmembrane region" description="Helical" evidence="12">
    <location>
        <begin position="330"/>
        <end position="353"/>
    </location>
</feature>
<keyword evidence="9 12" id="KW-1133">Transmembrane helix</keyword>
<feature type="transmembrane region" description="Helical" evidence="12">
    <location>
        <begin position="139"/>
        <end position="162"/>
    </location>
</feature>
<keyword evidence="6 12" id="KW-0812">Transmembrane</keyword>
<dbReference type="OrthoDB" id="9807042at2"/>
<evidence type="ECO:0000256" key="1">
    <source>
        <dbReference type="ARBA" id="ARBA00004651"/>
    </source>
</evidence>
<feature type="transmembrane region" description="Helical" evidence="12">
    <location>
        <begin position="365"/>
        <end position="386"/>
    </location>
</feature>
<keyword evidence="14" id="KW-1185">Reference proteome</keyword>
<dbReference type="GO" id="GO:0016682">
    <property type="term" value="F:oxidoreductase activity, acting on diphenols and related substances as donors, oxygen as acceptor"/>
    <property type="evidence" value="ECO:0007669"/>
    <property type="project" value="TreeGrafter"/>
</dbReference>
<reference evidence="13 14" key="1">
    <citation type="submission" date="2019-02" db="EMBL/GenBank/DDBJ databases">
        <title>Deep-cultivation of Planctomycetes and their phenomic and genomic characterization uncovers novel biology.</title>
        <authorList>
            <person name="Wiegand S."/>
            <person name="Jogler M."/>
            <person name="Boedeker C."/>
            <person name="Pinto D."/>
            <person name="Vollmers J."/>
            <person name="Rivas-Marin E."/>
            <person name="Kohn T."/>
            <person name="Peeters S.H."/>
            <person name="Heuer A."/>
            <person name="Rast P."/>
            <person name="Oberbeckmann S."/>
            <person name="Bunk B."/>
            <person name="Jeske O."/>
            <person name="Meyerdierks A."/>
            <person name="Storesund J.E."/>
            <person name="Kallscheuer N."/>
            <person name="Luecker S."/>
            <person name="Lage O.M."/>
            <person name="Pohl T."/>
            <person name="Merkel B.J."/>
            <person name="Hornburger P."/>
            <person name="Mueller R.-W."/>
            <person name="Bruemmer F."/>
            <person name="Labrenz M."/>
            <person name="Spormann A.M."/>
            <person name="Op den Camp H."/>
            <person name="Overmann J."/>
            <person name="Amann R."/>
            <person name="Jetten M.S.M."/>
            <person name="Mascher T."/>
            <person name="Medema M.H."/>
            <person name="Devos D.P."/>
            <person name="Kaster A.-K."/>
            <person name="Ovreas L."/>
            <person name="Rohde M."/>
            <person name="Galperin M.Y."/>
            <person name="Jogler C."/>
        </authorList>
    </citation>
    <scope>NUCLEOTIDE SEQUENCE [LARGE SCALE GENOMIC DNA]</scope>
    <source>
        <strain evidence="13 14">HG15A2</strain>
    </source>
</reference>
<evidence type="ECO:0000256" key="6">
    <source>
        <dbReference type="ARBA" id="ARBA00022692"/>
    </source>
</evidence>
<keyword evidence="3 12" id="KW-0813">Transport</keyword>
<feature type="transmembrane region" description="Helical" evidence="12">
    <location>
        <begin position="28"/>
        <end position="50"/>
    </location>
</feature>
<evidence type="ECO:0000313" key="13">
    <source>
        <dbReference type="EMBL" id="QDS97434.1"/>
    </source>
</evidence>
<dbReference type="EC" id="1.10.3.-" evidence="13"/>
<evidence type="ECO:0000256" key="11">
    <source>
        <dbReference type="ARBA" id="ARBA00023136"/>
    </source>
</evidence>
<comment type="subcellular location">
    <subcellularLocation>
        <location evidence="1">Cell membrane</location>
        <topology evidence="1">Multi-pass membrane protein</topology>
    </subcellularLocation>
</comment>
<dbReference type="GO" id="GO:0009055">
    <property type="term" value="F:electron transfer activity"/>
    <property type="evidence" value="ECO:0007669"/>
    <property type="project" value="UniProtKB-UniRule"/>
</dbReference>
<dbReference type="PANTHER" id="PTHR30365">
    <property type="entry name" value="CYTOCHROME D UBIQUINOL OXIDASE"/>
    <property type="match status" value="1"/>
</dbReference>
<dbReference type="PIRSF" id="PIRSF006446">
    <property type="entry name" value="Cyt_quinol_oxidase_1"/>
    <property type="match status" value="1"/>
</dbReference>